<dbReference type="OrthoDB" id="3250947at2759"/>
<dbReference type="EMBL" id="AFRT01002133">
    <property type="protein sequence ID" value="ELU38526.1"/>
    <property type="molecule type" value="Genomic_DNA"/>
</dbReference>
<comment type="caution">
    <text evidence="1">The sequence shown here is derived from an EMBL/GenBank/DDBJ whole genome shotgun (WGS) entry which is preliminary data.</text>
</comment>
<gene>
    <name evidence="1" type="ORF">AG1IA_07446</name>
</gene>
<keyword evidence="2" id="KW-1185">Reference proteome</keyword>
<sequence>MYGDCAVKHAIAWWLAGALNKGGRGAGMLFRSISLPSPRVQLLDDIEYVSWARLLLKTGRKALSQIGFGNHPPILRPLVMNTLGAYTSCPTQSAANPFALFGIAQFPRETCETYRNARTYSHTELGILAKRTKRSLAILKYDDPSLDTKSEKLSYTTSCESRKSGRSWFGRRRDSIKRFSNMRQDQAPRPVGTCPTLENGASGISYEPRYQSTIYAMTQPTGLSPKAPHAQLSLHPIRRVSTRNTLSFSISFPPWPSRSFFCLSVSQI</sequence>
<reference evidence="1 2" key="1">
    <citation type="journal article" date="2013" name="Nat. Commun.">
        <title>The evolution and pathogenic mechanisms of the rice sheath blight pathogen.</title>
        <authorList>
            <person name="Zheng A."/>
            <person name="Lin R."/>
            <person name="Xu L."/>
            <person name="Qin P."/>
            <person name="Tang C."/>
            <person name="Ai P."/>
            <person name="Zhang D."/>
            <person name="Liu Y."/>
            <person name="Sun Z."/>
            <person name="Feng H."/>
            <person name="Wang Y."/>
            <person name="Chen Y."/>
            <person name="Liang X."/>
            <person name="Fu R."/>
            <person name="Li Q."/>
            <person name="Zhang J."/>
            <person name="Yu X."/>
            <person name="Xie Z."/>
            <person name="Ding L."/>
            <person name="Guan P."/>
            <person name="Tang J."/>
            <person name="Liang Y."/>
            <person name="Wang S."/>
            <person name="Deng Q."/>
            <person name="Li S."/>
            <person name="Zhu J."/>
            <person name="Wang L."/>
            <person name="Liu H."/>
            <person name="Li P."/>
        </authorList>
    </citation>
    <scope>NUCLEOTIDE SEQUENCE [LARGE SCALE GENOMIC DNA]</scope>
    <source>
        <strain evidence="2">AG-1 IA</strain>
    </source>
</reference>
<organism evidence="1 2">
    <name type="scientific">Thanatephorus cucumeris (strain AG1-IA)</name>
    <name type="common">Rice sheath blight fungus</name>
    <name type="synonym">Rhizoctonia solani</name>
    <dbReference type="NCBI Taxonomy" id="983506"/>
    <lineage>
        <taxon>Eukaryota</taxon>
        <taxon>Fungi</taxon>
        <taxon>Dikarya</taxon>
        <taxon>Basidiomycota</taxon>
        <taxon>Agaricomycotina</taxon>
        <taxon>Agaricomycetes</taxon>
        <taxon>Cantharellales</taxon>
        <taxon>Ceratobasidiaceae</taxon>
        <taxon>Rhizoctonia</taxon>
        <taxon>Rhizoctonia solani AG-1</taxon>
    </lineage>
</organism>
<evidence type="ECO:0000313" key="1">
    <source>
        <dbReference type="EMBL" id="ELU38526.1"/>
    </source>
</evidence>
<proteinExistence type="predicted"/>
<dbReference type="HOGENOM" id="CLU_1038930_0_0_1"/>
<protein>
    <submittedName>
        <fullName evidence="1">Uncharacterized protein</fullName>
    </submittedName>
</protein>
<accession>L8WK05</accession>
<name>L8WK05_THACA</name>
<evidence type="ECO:0000313" key="2">
    <source>
        <dbReference type="Proteomes" id="UP000011668"/>
    </source>
</evidence>
<dbReference type="Proteomes" id="UP000011668">
    <property type="component" value="Unassembled WGS sequence"/>
</dbReference>
<dbReference type="AlphaFoldDB" id="L8WK05"/>